<dbReference type="Gene3D" id="3.30.160.60">
    <property type="entry name" value="Classic Zinc Finger"/>
    <property type="match status" value="4"/>
</dbReference>
<keyword evidence="5" id="KW-0862">Zinc</keyword>
<dbReference type="InterPro" id="IPR013087">
    <property type="entry name" value="Znf_C2H2_type"/>
</dbReference>
<evidence type="ECO:0000256" key="1">
    <source>
        <dbReference type="ARBA" id="ARBA00004123"/>
    </source>
</evidence>
<evidence type="ECO:0000313" key="12">
    <source>
        <dbReference type="Proteomes" id="UP001162483"/>
    </source>
</evidence>
<feature type="domain" description="C2H2-type" evidence="10">
    <location>
        <begin position="161"/>
        <end position="188"/>
    </location>
</feature>
<dbReference type="SUPFAM" id="SSF57667">
    <property type="entry name" value="beta-beta-alpha zinc fingers"/>
    <property type="match status" value="3"/>
</dbReference>
<accession>A0ABN9DWW4</accession>
<keyword evidence="12" id="KW-1185">Reference proteome</keyword>
<comment type="caution">
    <text evidence="11">The sequence shown here is derived from an EMBL/GenBank/DDBJ whole genome shotgun (WGS) entry which is preliminary data.</text>
</comment>
<dbReference type="PROSITE" id="PS00028">
    <property type="entry name" value="ZINC_FINGER_C2H2_1"/>
    <property type="match status" value="4"/>
</dbReference>
<sequence length="229" mass="25844">MEDQPPLTSPVAGGHGPMPERCPSPEYSPHIKEENTFQGFPLEDGLNIIVVPKAEEEEDYIDEAYLMRIKEEESPVEIASNYQTCDMSQNPQIDHVGSPGSRKQYICQDCGKAFTRLSHFIIHRRIHSGEKPFECSECGKSFSCNSYLVKHLRSHTGERPYCCGECGKQFNQSSNLFKHQKTHTGGHKPYVCDLCGKSFTQKSHLVIHQIVHTGGETIRLLGVRQVLQQ</sequence>
<evidence type="ECO:0000256" key="4">
    <source>
        <dbReference type="ARBA" id="ARBA00022771"/>
    </source>
</evidence>
<evidence type="ECO:0000256" key="5">
    <source>
        <dbReference type="ARBA" id="ARBA00022833"/>
    </source>
</evidence>
<keyword evidence="4 8" id="KW-0863">Zinc-finger</keyword>
<evidence type="ECO:0000256" key="2">
    <source>
        <dbReference type="ARBA" id="ARBA00022723"/>
    </source>
</evidence>
<evidence type="ECO:0000256" key="8">
    <source>
        <dbReference type="PROSITE-ProRule" id="PRU00042"/>
    </source>
</evidence>
<feature type="domain" description="C2H2-type" evidence="10">
    <location>
        <begin position="190"/>
        <end position="217"/>
    </location>
</feature>
<gene>
    <name evidence="11" type="ORF">SPARVUS_LOCUS8632335</name>
</gene>
<evidence type="ECO:0000256" key="3">
    <source>
        <dbReference type="ARBA" id="ARBA00022737"/>
    </source>
</evidence>
<evidence type="ECO:0000313" key="11">
    <source>
        <dbReference type="EMBL" id="CAI9577136.1"/>
    </source>
</evidence>
<evidence type="ECO:0000256" key="9">
    <source>
        <dbReference type="SAM" id="MobiDB-lite"/>
    </source>
</evidence>
<feature type="domain" description="C2H2-type" evidence="10">
    <location>
        <begin position="133"/>
        <end position="160"/>
    </location>
</feature>
<name>A0ABN9DWW4_9NEOB</name>
<feature type="region of interest" description="Disordered" evidence="9">
    <location>
        <begin position="1"/>
        <end position="32"/>
    </location>
</feature>
<feature type="domain" description="C2H2-type" evidence="10">
    <location>
        <begin position="105"/>
        <end position="132"/>
    </location>
</feature>
<dbReference type="Pfam" id="PF00096">
    <property type="entry name" value="zf-C2H2"/>
    <property type="match status" value="4"/>
</dbReference>
<dbReference type="SMART" id="SM00355">
    <property type="entry name" value="ZnF_C2H2"/>
    <property type="match status" value="4"/>
</dbReference>
<dbReference type="Proteomes" id="UP001162483">
    <property type="component" value="Unassembled WGS sequence"/>
</dbReference>
<organism evidence="11 12">
    <name type="scientific">Staurois parvus</name>
    <dbReference type="NCBI Taxonomy" id="386267"/>
    <lineage>
        <taxon>Eukaryota</taxon>
        <taxon>Metazoa</taxon>
        <taxon>Chordata</taxon>
        <taxon>Craniata</taxon>
        <taxon>Vertebrata</taxon>
        <taxon>Euteleostomi</taxon>
        <taxon>Amphibia</taxon>
        <taxon>Batrachia</taxon>
        <taxon>Anura</taxon>
        <taxon>Neobatrachia</taxon>
        <taxon>Ranoidea</taxon>
        <taxon>Ranidae</taxon>
        <taxon>Staurois</taxon>
    </lineage>
</organism>
<comment type="subcellular location">
    <subcellularLocation>
        <location evidence="1">Nucleus</location>
    </subcellularLocation>
</comment>
<evidence type="ECO:0000259" key="10">
    <source>
        <dbReference type="PROSITE" id="PS50157"/>
    </source>
</evidence>
<keyword evidence="6" id="KW-0238">DNA-binding</keyword>
<dbReference type="InterPro" id="IPR036236">
    <property type="entry name" value="Znf_C2H2_sf"/>
</dbReference>
<evidence type="ECO:0000256" key="6">
    <source>
        <dbReference type="ARBA" id="ARBA00023125"/>
    </source>
</evidence>
<proteinExistence type="predicted"/>
<dbReference type="EMBL" id="CATNWA010014892">
    <property type="protein sequence ID" value="CAI9577136.1"/>
    <property type="molecule type" value="Genomic_DNA"/>
</dbReference>
<keyword evidence="7" id="KW-0539">Nucleus</keyword>
<reference evidence="11" key="1">
    <citation type="submission" date="2023-05" db="EMBL/GenBank/DDBJ databases">
        <authorList>
            <person name="Stuckert A."/>
        </authorList>
    </citation>
    <scope>NUCLEOTIDE SEQUENCE</scope>
</reference>
<protein>
    <recommendedName>
        <fullName evidence="10">C2H2-type domain-containing protein</fullName>
    </recommendedName>
</protein>
<dbReference type="PANTHER" id="PTHR23226">
    <property type="entry name" value="ZINC FINGER AND SCAN DOMAIN-CONTAINING"/>
    <property type="match status" value="1"/>
</dbReference>
<evidence type="ECO:0000256" key="7">
    <source>
        <dbReference type="ARBA" id="ARBA00023242"/>
    </source>
</evidence>
<keyword evidence="3" id="KW-0677">Repeat</keyword>
<keyword evidence="2" id="KW-0479">Metal-binding</keyword>
<dbReference type="PROSITE" id="PS50157">
    <property type="entry name" value="ZINC_FINGER_C2H2_2"/>
    <property type="match status" value="4"/>
</dbReference>
<dbReference type="PANTHER" id="PTHR23226:SF416">
    <property type="entry name" value="FI01424P"/>
    <property type="match status" value="1"/>
</dbReference>